<accession>A0A146K1W6</accession>
<organism evidence="1">
    <name type="scientific">Trepomonas sp. PC1</name>
    <dbReference type="NCBI Taxonomy" id="1076344"/>
    <lineage>
        <taxon>Eukaryota</taxon>
        <taxon>Metamonada</taxon>
        <taxon>Diplomonadida</taxon>
        <taxon>Hexamitidae</taxon>
        <taxon>Hexamitinae</taxon>
        <taxon>Trepomonas</taxon>
    </lineage>
</organism>
<feature type="non-terminal residue" evidence="1">
    <location>
        <position position="1"/>
    </location>
</feature>
<dbReference type="InterPro" id="IPR013783">
    <property type="entry name" value="Ig-like_fold"/>
</dbReference>
<protein>
    <recommendedName>
        <fullName evidence="2">Hydin-like protein</fullName>
    </recommendedName>
</protein>
<gene>
    <name evidence="1" type="ORF">TPC1_17667</name>
</gene>
<dbReference type="Gene3D" id="2.60.40.10">
    <property type="entry name" value="Immunoglobulins"/>
    <property type="match status" value="1"/>
</dbReference>
<sequence length="454" mass="50781">LSSYHNSHTDQFMNSSKIAALKPMMNSKIGPILNMIQDSPFPRYSTAYSIEIGNDEEKEIQLTFLSKDASALVCRVVASGAVTGYCQPLLSKIEEEVWSAKLFVRGFIPFDVASSNGQIILEITGYCNQVEVQLDFIVTKQKQGTFIPPQLDYSLYQKQKNSLPPNSFLKPDTYVNQQQETPVISLSKHHSKYVYNKSEIIPESYKDEIQAHFLQVSMRNSMKPVVQQKVEQFSLDEQTTTSNSNFTFLEGASINVAPTSVLFQPADQPQKEVLRVKNVQKHPIQVQLYLSNRSFVGKYPDLKTDLTQFGVENRQLTLQPGEIAQFQVTFDPNASLAPISTCKLIIQVSNKEVYQIPLVGVNGQENLQITKGELLNVENKGSAPGFVSVGGNCYRVECGEAIQVENGKAECGCDYLRLICEGMNQQGAWADMVGQLDLDEDVVLRVLEQSTKYE</sequence>
<evidence type="ECO:0008006" key="2">
    <source>
        <dbReference type="Google" id="ProtNLM"/>
    </source>
</evidence>
<dbReference type="AlphaFoldDB" id="A0A146K1W6"/>
<reference evidence="1" key="1">
    <citation type="submission" date="2015-07" db="EMBL/GenBank/DDBJ databases">
        <title>Adaptation to a free-living lifestyle via gene acquisitions in the diplomonad Trepomonas sp. PC1.</title>
        <authorList>
            <person name="Xu F."/>
            <person name="Jerlstrom-Hultqvist J."/>
            <person name="Kolisko M."/>
            <person name="Simpson A.G.B."/>
            <person name="Roger A.J."/>
            <person name="Svard S.G."/>
            <person name="Andersson J.O."/>
        </authorList>
    </citation>
    <scope>NUCLEOTIDE SEQUENCE</scope>
    <source>
        <strain evidence="1">PC1</strain>
    </source>
</reference>
<dbReference type="EMBL" id="GDID01005714">
    <property type="protein sequence ID" value="JAP90892.1"/>
    <property type="molecule type" value="Transcribed_RNA"/>
</dbReference>
<evidence type="ECO:0000313" key="1">
    <source>
        <dbReference type="EMBL" id="JAP90892.1"/>
    </source>
</evidence>
<proteinExistence type="predicted"/>
<name>A0A146K1W6_9EUKA</name>